<keyword evidence="7" id="KW-0830">Ubiquinone</keyword>
<accession>A0A4Y8ZRF4</accession>
<dbReference type="Pfam" id="PF01040">
    <property type="entry name" value="UbiA"/>
    <property type="match status" value="1"/>
</dbReference>
<evidence type="ECO:0000256" key="5">
    <source>
        <dbReference type="ARBA" id="ARBA00023136"/>
    </source>
</evidence>
<dbReference type="Gene3D" id="1.10.357.140">
    <property type="entry name" value="UbiA prenyltransferase"/>
    <property type="match status" value="1"/>
</dbReference>
<evidence type="ECO:0000313" key="7">
    <source>
        <dbReference type="EMBL" id="TFI57705.1"/>
    </source>
</evidence>
<feature type="transmembrane region" description="Helical" evidence="6">
    <location>
        <begin position="267"/>
        <end position="285"/>
    </location>
</feature>
<dbReference type="InterPro" id="IPR000537">
    <property type="entry name" value="UbiA_prenyltransferase"/>
</dbReference>
<keyword evidence="5 6" id="KW-0472">Membrane</keyword>
<proteinExistence type="predicted"/>
<feature type="transmembrane region" description="Helical" evidence="6">
    <location>
        <begin position="36"/>
        <end position="60"/>
    </location>
</feature>
<dbReference type="Proteomes" id="UP000298213">
    <property type="component" value="Unassembled WGS sequence"/>
</dbReference>
<evidence type="ECO:0000313" key="8">
    <source>
        <dbReference type="Proteomes" id="UP000298213"/>
    </source>
</evidence>
<feature type="transmembrane region" description="Helical" evidence="6">
    <location>
        <begin position="228"/>
        <end position="246"/>
    </location>
</feature>
<evidence type="ECO:0000256" key="1">
    <source>
        <dbReference type="ARBA" id="ARBA00004141"/>
    </source>
</evidence>
<organism evidence="7 8">
    <name type="scientific">Sphingomonas parva</name>
    <dbReference type="NCBI Taxonomy" id="2555898"/>
    <lineage>
        <taxon>Bacteria</taxon>
        <taxon>Pseudomonadati</taxon>
        <taxon>Pseudomonadota</taxon>
        <taxon>Alphaproteobacteria</taxon>
        <taxon>Sphingomonadales</taxon>
        <taxon>Sphingomonadaceae</taxon>
        <taxon>Sphingomonas</taxon>
    </lineage>
</organism>
<feature type="transmembrane region" description="Helical" evidence="6">
    <location>
        <begin position="159"/>
        <end position="181"/>
    </location>
</feature>
<dbReference type="InterPro" id="IPR044878">
    <property type="entry name" value="UbiA_sf"/>
</dbReference>
<feature type="transmembrane region" description="Helical" evidence="6">
    <location>
        <begin position="193"/>
        <end position="222"/>
    </location>
</feature>
<keyword evidence="4 6" id="KW-1133">Transmembrane helix</keyword>
<gene>
    <name evidence="7" type="ORF">E2493_13740</name>
</gene>
<evidence type="ECO:0000256" key="3">
    <source>
        <dbReference type="ARBA" id="ARBA00022692"/>
    </source>
</evidence>
<dbReference type="OrthoDB" id="665023at2"/>
<dbReference type="EMBL" id="SPDV01000027">
    <property type="protein sequence ID" value="TFI57705.1"/>
    <property type="molecule type" value="Genomic_DNA"/>
</dbReference>
<evidence type="ECO:0000256" key="6">
    <source>
        <dbReference type="SAM" id="Phobius"/>
    </source>
</evidence>
<feature type="transmembrane region" description="Helical" evidence="6">
    <location>
        <begin position="12"/>
        <end position="30"/>
    </location>
</feature>
<keyword evidence="2" id="KW-1003">Cell membrane</keyword>
<reference evidence="7 8" key="1">
    <citation type="submission" date="2019-03" db="EMBL/GenBank/DDBJ databases">
        <title>Genome sequence of Sphingomonas sp. 17J27-24.</title>
        <authorList>
            <person name="Kim M."/>
            <person name="Maeng S."/>
            <person name="Sathiyaraj S."/>
        </authorList>
    </citation>
    <scope>NUCLEOTIDE SEQUENCE [LARGE SCALE GENOMIC DNA]</scope>
    <source>
        <strain evidence="7 8">17J27-24</strain>
    </source>
</reference>
<keyword evidence="8" id="KW-1185">Reference proteome</keyword>
<comment type="subcellular location">
    <subcellularLocation>
        <location evidence="1">Membrane</location>
        <topology evidence="1">Multi-pass membrane protein</topology>
    </subcellularLocation>
</comment>
<keyword evidence="3 6" id="KW-0812">Transmembrane</keyword>
<sequence length="286" mass="29566">MTGLAAAWPHLRLPFQLTLAPIFLWGALLSGGRPDWAAAAAFLSLHLFLYPAATAFNAVYDRDEGAVSGLAVPPPVPPHLARVAITLALAGLLLAFPSGPEFVTLYLLIVGWTAAYSHPRTRWKAGPWRSAAAIGLGQGVIGFAAGWAALAPLAPEDPALSLGAASASLTALGLYPVTQVFQVDEDRARGDRTLAVVLGPAGALRLGAACLAAAGMIASFLVSRLFPGPDGLVVGVAYLGLIAWQLRLARTIAGLDEAQGYARAMRLLNAATAGFLLFLAAEAVLS</sequence>
<dbReference type="AlphaFoldDB" id="A0A4Y8ZRF4"/>
<evidence type="ECO:0000256" key="4">
    <source>
        <dbReference type="ARBA" id="ARBA00022989"/>
    </source>
</evidence>
<comment type="caution">
    <text evidence="7">The sequence shown here is derived from an EMBL/GenBank/DDBJ whole genome shotgun (WGS) entry which is preliminary data.</text>
</comment>
<dbReference type="GO" id="GO:0016765">
    <property type="term" value="F:transferase activity, transferring alkyl or aryl (other than methyl) groups"/>
    <property type="evidence" value="ECO:0007669"/>
    <property type="project" value="InterPro"/>
</dbReference>
<dbReference type="GO" id="GO:0016020">
    <property type="term" value="C:membrane"/>
    <property type="evidence" value="ECO:0007669"/>
    <property type="project" value="UniProtKB-SubCell"/>
</dbReference>
<feature type="transmembrane region" description="Helical" evidence="6">
    <location>
        <begin position="131"/>
        <end position="153"/>
    </location>
</feature>
<name>A0A4Y8ZRF4_9SPHN</name>
<evidence type="ECO:0000256" key="2">
    <source>
        <dbReference type="ARBA" id="ARBA00022475"/>
    </source>
</evidence>
<protein>
    <submittedName>
        <fullName evidence="7">Ubiquinone biosynthesis protein UbiA</fullName>
    </submittedName>
</protein>